<dbReference type="GO" id="GO:0004340">
    <property type="term" value="F:glucokinase activity"/>
    <property type="evidence" value="ECO:0007669"/>
    <property type="project" value="InterPro"/>
</dbReference>
<dbReference type="InterPro" id="IPR043129">
    <property type="entry name" value="ATPase_NBD"/>
</dbReference>
<comment type="caution">
    <text evidence="4">The sequence shown here is derived from an EMBL/GenBank/DDBJ whole genome shotgun (WGS) entry which is preliminary data.</text>
</comment>
<keyword evidence="1" id="KW-0808">Transferase</keyword>
<dbReference type="GO" id="GO:0006096">
    <property type="term" value="P:glycolytic process"/>
    <property type="evidence" value="ECO:0007669"/>
    <property type="project" value="InterPro"/>
</dbReference>
<evidence type="ECO:0000256" key="2">
    <source>
        <dbReference type="ARBA" id="ARBA00022777"/>
    </source>
</evidence>
<dbReference type="Gene3D" id="3.30.420.40">
    <property type="match status" value="1"/>
</dbReference>
<dbReference type="SUPFAM" id="SSF53067">
    <property type="entry name" value="Actin-like ATPase domain"/>
    <property type="match status" value="1"/>
</dbReference>
<dbReference type="InterPro" id="IPR003836">
    <property type="entry name" value="Glucokinase"/>
</dbReference>
<comment type="similarity">
    <text evidence="3">Belongs to the bacterial glucokinase family.</text>
</comment>
<dbReference type="GO" id="GO:0005829">
    <property type="term" value="C:cytosol"/>
    <property type="evidence" value="ECO:0007669"/>
    <property type="project" value="TreeGrafter"/>
</dbReference>
<dbReference type="PANTHER" id="PTHR47690:SF1">
    <property type="entry name" value="GLUCOKINASE"/>
    <property type="match status" value="1"/>
</dbReference>
<dbReference type="STRING" id="1480615.AWJ14_11215"/>
<dbReference type="Gene3D" id="3.40.367.20">
    <property type="match status" value="1"/>
</dbReference>
<dbReference type="PANTHER" id="PTHR47690">
    <property type="entry name" value="GLUCOKINASE"/>
    <property type="match status" value="1"/>
</dbReference>
<dbReference type="OrthoDB" id="9800595at2"/>
<keyword evidence="5" id="KW-1185">Reference proteome</keyword>
<proteinExistence type="inferred from homology"/>
<organism evidence="4 5">
    <name type="scientific">Hoeflea olei</name>
    <dbReference type="NCBI Taxonomy" id="1480615"/>
    <lineage>
        <taxon>Bacteria</taxon>
        <taxon>Pseudomonadati</taxon>
        <taxon>Pseudomonadota</taxon>
        <taxon>Alphaproteobacteria</taxon>
        <taxon>Hyphomicrobiales</taxon>
        <taxon>Rhizobiaceae</taxon>
        <taxon>Hoeflea</taxon>
    </lineage>
</organism>
<dbReference type="GO" id="GO:0005524">
    <property type="term" value="F:ATP binding"/>
    <property type="evidence" value="ECO:0007669"/>
    <property type="project" value="InterPro"/>
</dbReference>
<dbReference type="Pfam" id="PF02685">
    <property type="entry name" value="Glucokinase"/>
    <property type="match status" value="1"/>
</dbReference>
<dbReference type="CDD" id="cd24008">
    <property type="entry name" value="ASKHA_NBD_GLK"/>
    <property type="match status" value="1"/>
</dbReference>
<protein>
    <recommendedName>
        <fullName evidence="6">Glucokinase</fullName>
    </recommendedName>
</protein>
<dbReference type="InterPro" id="IPR050201">
    <property type="entry name" value="Bacterial_glucokinase"/>
</dbReference>
<evidence type="ECO:0000256" key="1">
    <source>
        <dbReference type="ARBA" id="ARBA00022679"/>
    </source>
</evidence>
<accession>A0A1C1Z1H0</accession>
<evidence type="ECO:0000313" key="4">
    <source>
        <dbReference type="EMBL" id="OCW59570.1"/>
    </source>
</evidence>
<evidence type="ECO:0000313" key="5">
    <source>
        <dbReference type="Proteomes" id="UP000094795"/>
    </source>
</evidence>
<gene>
    <name evidence="4" type="ORF">AWJ14_11215</name>
</gene>
<dbReference type="Proteomes" id="UP000094795">
    <property type="component" value="Unassembled WGS sequence"/>
</dbReference>
<dbReference type="RefSeq" id="WP_066174554.1">
    <property type="nucleotide sequence ID" value="NZ_LQZT01000001.1"/>
</dbReference>
<sequence length="319" mass="33445">MITSVCDLGGTHCRIGQYVDGHLDTASVARFRNQDHASFAALMREYHARPGVAPAQRLVIALAAPVTGDVVALTNLDWVIDRQDISGATGVADVHLLNDFEALGHALAAPEMLQSHALQAGTPSGTGTRLILGAGTGFNCAARLANGSVVICEAGHSTFVAETDLDRALQTRISHRHGRCSNDRVLSGSGLAEIYLTLCDLEGRTPRHASSQQIVPAALAEDDELALRSCREFVRMLGRAAGDLALVFLATGGVHVTGGMANALRPLLVGPDAGFLPAFRAKGRMAPTMEAFPVQLVLDDNAALLGCHEFQAGLSLTAG</sequence>
<evidence type="ECO:0000256" key="3">
    <source>
        <dbReference type="RuleBase" id="RU004046"/>
    </source>
</evidence>
<reference evidence="4 5" key="1">
    <citation type="submission" date="2015-12" db="EMBL/GenBank/DDBJ databases">
        <authorList>
            <person name="Shamseldin A."/>
            <person name="Moawad H."/>
            <person name="Abd El-Rahim W.M."/>
            <person name="Sadowsky M.J."/>
        </authorList>
    </citation>
    <scope>NUCLEOTIDE SEQUENCE [LARGE SCALE GENOMIC DNA]</scope>
    <source>
        <strain evidence="4 5">JC234</strain>
    </source>
</reference>
<keyword evidence="2" id="KW-0418">Kinase</keyword>
<name>A0A1C1Z1H0_9HYPH</name>
<dbReference type="GO" id="GO:0005536">
    <property type="term" value="F:D-glucose binding"/>
    <property type="evidence" value="ECO:0007669"/>
    <property type="project" value="InterPro"/>
</dbReference>
<evidence type="ECO:0008006" key="6">
    <source>
        <dbReference type="Google" id="ProtNLM"/>
    </source>
</evidence>
<dbReference type="AlphaFoldDB" id="A0A1C1Z1H0"/>
<dbReference type="EMBL" id="LQZT01000001">
    <property type="protein sequence ID" value="OCW59570.1"/>
    <property type="molecule type" value="Genomic_DNA"/>
</dbReference>